<dbReference type="Pfam" id="PF07238">
    <property type="entry name" value="PilZ"/>
    <property type="match status" value="1"/>
</dbReference>
<gene>
    <name evidence="2" type="ORF">ACFOEK_00835</name>
</gene>
<dbReference type="InterPro" id="IPR009875">
    <property type="entry name" value="PilZ_domain"/>
</dbReference>
<protein>
    <submittedName>
        <fullName evidence="2">PilZ domain-containing protein</fullName>
    </submittedName>
</protein>
<dbReference type="SUPFAM" id="SSF141371">
    <property type="entry name" value="PilZ domain-like"/>
    <property type="match status" value="1"/>
</dbReference>
<reference evidence="3" key="1">
    <citation type="journal article" date="2019" name="Int. J. Syst. Evol. Microbiol.">
        <title>The Global Catalogue of Microorganisms (GCM) 10K type strain sequencing project: providing services to taxonomists for standard genome sequencing and annotation.</title>
        <authorList>
            <consortium name="The Broad Institute Genomics Platform"/>
            <consortium name="The Broad Institute Genome Sequencing Center for Infectious Disease"/>
            <person name="Wu L."/>
            <person name="Ma J."/>
        </authorList>
    </citation>
    <scope>NUCLEOTIDE SEQUENCE [LARGE SCALE GENOMIC DNA]</scope>
    <source>
        <strain evidence="3">KCTC 52438</strain>
    </source>
</reference>
<accession>A0ABV7H6N2</accession>
<dbReference type="EMBL" id="JBHRSZ010000001">
    <property type="protein sequence ID" value="MFC3149564.1"/>
    <property type="molecule type" value="Genomic_DNA"/>
</dbReference>
<dbReference type="Proteomes" id="UP001595476">
    <property type="component" value="Unassembled WGS sequence"/>
</dbReference>
<name>A0ABV7H6N2_9GAMM</name>
<evidence type="ECO:0000259" key="1">
    <source>
        <dbReference type="Pfam" id="PF07238"/>
    </source>
</evidence>
<dbReference type="Gene3D" id="2.40.10.220">
    <property type="entry name" value="predicted glycosyltransferase like domains"/>
    <property type="match status" value="1"/>
</dbReference>
<feature type="domain" description="PilZ" evidence="1">
    <location>
        <begin position="7"/>
        <end position="108"/>
    </location>
</feature>
<keyword evidence="3" id="KW-1185">Reference proteome</keyword>
<proteinExistence type="predicted"/>
<sequence>MLTNPANQRKHTRFQPRQVIYCQDLEGNVIGRIMNLSETGFMLMSEHPAEVNESQILRMDLPLTPPHQITATCETIWCQKSSYSQEYGIGMQIAQIDDLAVIALQRYLGDDNKATAA</sequence>
<dbReference type="RefSeq" id="WP_386714734.1">
    <property type="nucleotide sequence ID" value="NZ_JBHRSZ010000001.1"/>
</dbReference>
<comment type="caution">
    <text evidence="2">The sequence shown here is derived from an EMBL/GenBank/DDBJ whole genome shotgun (WGS) entry which is preliminary data.</text>
</comment>
<evidence type="ECO:0000313" key="3">
    <source>
        <dbReference type="Proteomes" id="UP001595476"/>
    </source>
</evidence>
<organism evidence="2 3">
    <name type="scientific">Litoribrevibacter euphylliae</name>
    <dbReference type="NCBI Taxonomy" id="1834034"/>
    <lineage>
        <taxon>Bacteria</taxon>
        <taxon>Pseudomonadati</taxon>
        <taxon>Pseudomonadota</taxon>
        <taxon>Gammaproteobacteria</taxon>
        <taxon>Oceanospirillales</taxon>
        <taxon>Oceanospirillaceae</taxon>
        <taxon>Litoribrevibacter</taxon>
    </lineage>
</organism>
<evidence type="ECO:0000313" key="2">
    <source>
        <dbReference type="EMBL" id="MFC3149564.1"/>
    </source>
</evidence>